<keyword evidence="2" id="KW-0812">Transmembrane</keyword>
<keyword evidence="2" id="KW-1133">Transmembrane helix</keyword>
<gene>
    <name evidence="4" type="ORF">IAB73_05925</name>
</gene>
<reference evidence="4" key="2">
    <citation type="journal article" date="2021" name="PeerJ">
        <title>Extensive microbial diversity within the chicken gut microbiome revealed by metagenomics and culture.</title>
        <authorList>
            <person name="Gilroy R."/>
            <person name="Ravi A."/>
            <person name="Getino M."/>
            <person name="Pursley I."/>
            <person name="Horton D.L."/>
            <person name="Alikhan N.F."/>
            <person name="Baker D."/>
            <person name="Gharbi K."/>
            <person name="Hall N."/>
            <person name="Watson M."/>
            <person name="Adriaenssens E.M."/>
            <person name="Foster-Nyarko E."/>
            <person name="Jarju S."/>
            <person name="Secka A."/>
            <person name="Antonio M."/>
            <person name="Oren A."/>
            <person name="Chaudhuri R.R."/>
            <person name="La Ragione R."/>
            <person name="Hildebrand F."/>
            <person name="Pallen M.J."/>
        </authorList>
    </citation>
    <scope>NUCLEOTIDE SEQUENCE</scope>
    <source>
        <strain evidence="4">ChiSxjej2B14-6234</strain>
    </source>
</reference>
<feature type="domain" description="GH29D-like beta-sandwich" evidence="3">
    <location>
        <begin position="201"/>
        <end position="255"/>
    </location>
</feature>
<feature type="transmembrane region" description="Helical" evidence="2">
    <location>
        <begin position="20"/>
        <end position="39"/>
    </location>
</feature>
<evidence type="ECO:0000313" key="4">
    <source>
        <dbReference type="EMBL" id="HIQ71728.1"/>
    </source>
</evidence>
<dbReference type="SUPFAM" id="SSF48452">
    <property type="entry name" value="TPR-like"/>
    <property type="match status" value="1"/>
</dbReference>
<dbReference type="AlphaFoldDB" id="A0A9D0ZC46"/>
<dbReference type="InterPro" id="IPR019734">
    <property type="entry name" value="TPR_rpt"/>
</dbReference>
<dbReference type="Proteomes" id="UP000886887">
    <property type="component" value="Unassembled WGS sequence"/>
</dbReference>
<dbReference type="InterPro" id="IPR059177">
    <property type="entry name" value="GH29D-like_dom"/>
</dbReference>
<keyword evidence="1" id="KW-0802">TPR repeat</keyword>
<keyword evidence="2" id="KW-0472">Membrane</keyword>
<comment type="caution">
    <text evidence="4">The sequence shown here is derived from an EMBL/GenBank/DDBJ whole genome shotgun (WGS) entry which is preliminary data.</text>
</comment>
<dbReference type="Gene3D" id="1.25.40.10">
    <property type="entry name" value="Tetratricopeptide repeat domain"/>
    <property type="match status" value="1"/>
</dbReference>
<dbReference type="InterPro" id="IPR011990">
    <property type="entry name" value="TPR-like_helical_dom_sf"/>
</dbReference>
<accession>A0A9D0ZC46</accession>
<sequence length="530" mass="58400">MEKLLRRGPVRRRRVHWGRMVGGVSLLAAFILVGVTLLLTRTAAGQRQLAAWGYDVPASAYISLGDGLLDGGDITGAIAAYERARELEPDSVEAALDLGSVYETDGRQEEAMAIYQELMDTLAPQHTEAYTRMIRIYRDAGNAQAAVDLMQLAYETTGQSSFETMRREYMPTVPTASYTAADEADQNVFELKNNRSNYEFDVTLSAQEGASIYYTLDGETPGPDKSLYEAGQKIRCAEGSTRIRAVAVSAQGVLSEEFDETYTVVIPTPNSPKANYASGPYSRVISVSLRADEGTAAIYYTLDGTSPTTQSLLYEGPITLPVGDSTLKAIAVMEDGRQSYEMTCTYAINVTQKRVFRTEDTFDGLTLMKTTYASFVKKYGEPLSYERLEGENAYARGESYEGVWAQTTARFVSLDGDDAVLYCLFTQDTSFKGPRSTRVGSEETDVTSAFRDKGGMPVNDRGDRLLYNIDSLGQEIGTYRVLDDGGALIEYYCPSEDENCYVQLTYTVSEGVVDSILWQQYVSATAQESE</sequence>
<evidence type="ECO:0000256" key="2">
    <source>
        <dbReference type="SAM" id="Phobius"/>
    </source>
</evidence>
<proteinExistence type="predicted"/>
<dbReference type="SMART" id="SM00028">
    <property type="entry name" value="TPR"/>
    <property type="match status" value="2"/>
</dbReference>
<dbReference type="Pfam" id="PF13290">
    <property type="entry name" value="CHB_HEX_C_1"/>
    <property type="match status" value="2"/>
</dbReference>
<reference evidence="4" key="1">
    <citation type="submission" date="2020-10" db="EMBL/GenBank/DDBJ databases">
        <authorList>
            <person name="Gilroy R."/>
        </authorList>
    </citation>
    <scope>NUCLEOTIDE SEQUENCE</scope>
    <source>
        <strain evidence="4">ChiSxjej2B14-6234</strain>
    </source>
</reference>
<name>A0A9D0ZC46_9FIRM</name>
<feature type="repeat" description="TPR" evidence="1">
    <location>
        <begin position="58"/>
        <end position="91"/>
    </location>
</feature>
<dbReference type="EMBL" id="DVFJ01000017">
    <property type="protein sequence ID" value="HIQ71728.1"/>
    <property type="molecule type" value="Genomic_DNA"/>
</dbReference>
<dbReference type="PROSITE" id="PS50005">
    <property type="entry name" value="TPR"/>
    <property type="match status" value="1"/>
</dbReference>
<evidence type="ECO:0000313" key="5">
    <source>
        <dbReference type="Proteomes" id="UP000886887"/>
    </source>
</evidence>
<organism evidence="4 5">
    <name type="scientific">Candidatus Onthenecus intestinigallinarum</name>
    <dbReference type="NCBI Taxonomy" id="2840875"/>
    <lineage>
        <taxon>Bacteria</taxon>
        <taxon>Bacillati</taxon>
        <taxon>Bacillota</taxon>
        <taxon>Clostridia</taxon>
        <taxon>Eubacteriales</taxon>
        <taxon>Candidatus Onthenecus</taxon>
    </lineage>
</organism>
<feature type="domain" description="GH29D-like beta-sandwich" evidence="3">
    <location>
        <begin position="277"/>
        <end position="339"/>
    </location>
</feature>
<evidence type="ECO:0000256" key="1">
    <source>
        <dbReference type="PROSITE-ProRule" id="PRU00339"/>
    </source>
</evidence>
<protein>
    <submittedName>
        <fullName evidence="4">Chitobiase/beta-hexosaminidase C-terminal domain-containing protein</fullName>
    </submittedName>
</protein>
<dbReference type="Pfam" id="PF13432">
    <property type="entry name" value="TPR_16"/>
    <property type="match status" value="1"/>
</dbReference>
<evidence type="ECO:0000259" key="3">
    <source>
        <dbReference type="Pfam" id="PF13290"/>
    </source>
</evidence>